<evidence type="ECO:0000313" key="7">
    <source>
        <dbReference type="Proteomes" id="UP000249396"/>
    </source>
</evidence>
<dbReference type="EMBL" id="QJPH01000314">
    <property type="protein sequence ID" value="PZN78659.1"/>
    <property type="molecule type" value="Genomic_DNA"/>
</dbReference>
<accession>A0A2W4R959</accession>
<dbReference type="InterPro" id="IPR013785">
    <property type="entry name" value="Aldolase_TIM"/>
</dbReference>
<evidence type="ECO:0000256" key="1">
    <source>
        <dbReference type="ARBA" id="ARBA00001966"/>
    </source>
</evidence>
<dbReference type="SUPFAM" id="SSF102114">
    <property type="entry name" value="Radical SAM enzymes"/>
    <property type="match status" value="1"/>
</dbReference>
<dbReference type="CDD" id="cd01335">
    <property type="entry name" value="Radical_SAM"/>
    <property type="match status" value="1"/>
</dbReference>
<organism evidence="6 7">
    <name type="scientific">Candidatus Methylumidiphilus alinenensis</name>
    <dbReference type="NCBI Taxonomy" id="2202197"/>
    <lineage>
        <taxon>Bacteria</taxon>
        <taxon>Pseudomonadati</taxon>
        <taxon>Pseudomonadota</taxon>
        <taxon>Gammaproteobacteria</taxon>
        <taxon>Methylococcales</taxon>
        <taxon>Candidatus Methylumidiphilus</taxon>
    </lineage>
</organism>
<dbReference type="GO" id="GO:0046872">
    <property type="term" value="F:metal ion binding"/>
    <property type="evidence" value="ECO:0007669"/>
    <property type="project" value="UniProtKB-KW"/>
</dbReference>
<name>A0A2W4R959_9GAMM</name>
<proteinExistence type="predicted"/>
<dbReference type="GO" id="GO:0003824">
    <property type="term" value="F:catalytic activity"/>
    <property type="evidence" value="ECO:0007669"/>
    <property type="project" value="InterPro"/>
</dbReference>
<evidence type="ECO:0000313" key="6">
    <source>
        <dbReference type="EMBL" id="PZN78659.1"/>
    </source>
</evidence>
<dbReference type="Proteomes" id="UP000249396">
    <property type="component" value="Unassembled WGS sequence"/>
</dbReference>
<keyword evidence="3" id="KW-0479">Metal-binding</keyword>
<gene>
    <name evidence="6" type="ORF">DM484_12305</name>
</gene>
<dbReference type="InterPro" id="IPR058240">
    <property type="entry name" value="rSAM_sf"/>
</dbReference>
<comment type="cofactor">
    <cofactor evidence="1">
        <name>[4Fe-4S] cluster</name>
        <dbReference type="ChEBI" id="CHEBI:49883"/>
    </cofactor>
</comment>
<dbReference type="Gene3D" id="3.20.20.70">
    <property type="entry name" value="Aldolase class I"/>
    <property type="match status" value="1"/>
</dbReference>
<evidence type="ECO:0000256" key="2">
    <source>
        <dbReference type="ARBA" id="ARBA00022691"/>
    </source>
</evidence>
<evidence type="ECO:0000256" key="4">
    <source>
        <dbReference type="ARBA" id="ARBA00023004"/>
    </source>
</evidence>
<dbReference type="GO" id="GO:0051536">
    <property type="term" value="F:iron-sulfur cluster binding"/>
    <property type="evidence" value="ECO:0007669"/>
    <property type="project" value="UniProtKB-KW"/>
</dbReference>
<dbReference type="SFLD" id="SFLDS00029">
    <property type="entry name" value="Radical_SAM"/>
    <property type="match status" value="1"/>
</dbReference>
<keyword evidence="4" id="KW-0408">Iron</keyword>
<evidence type="ECO:0000256" key="3">
    <source>
        <dbReference type="ARBA" id="ARBA00022723"/>
    </source>
</evidence>
<reference evidence="6 7" key="1">
    <citation type="journal article" date="2018" name="Aquat. Microb. Ecol.">
        <title>Gammaproteobacterial methanotrophs dominate.</title>
        <authorList>
            <person name="Rissanen A.J."/>
            <person name="Saarenheimo J."/>
            <person name="Tiirola M."/>
            <person name="Peura S."/>
            <person name="Aalto S.L."/>
            <person name="Karvinen A."/>
            <person name="Nykanen H."/>
        </authorList>
    </citation>
    <scope>NUCLEOTIDE SEQUENCE [LARGE SCALE GENOMIC DNA]</scope>
    <source>
        <strain evidence="6">AMbin10</strain>
    </source>
</reference>
<keyword evidence="5" id="KW-0411">Iron-sulfur</keyword>
<protein>
    <submittedName>
        <fullName evidence="6">Radical SAM protein</fullName>
    </submittedName>
</protein>
<evidence type="ECO:0000256" key="5">
    <source>
        <dbReference type="ARBA" id="ARBA00023014"/>
    </source>
</evidence>
<sequence length="281" mass="30842">MLTTTNHSRDSVGLTYIYPVISRRSKGLSIGVNLNPNNACNWHCMYCQVPGLTRGSAPTCDLGLLETELRDFLDDVIHGDFFRRFDIAPEQQTIRDIAISGNGEPTSSAEFDQVVGLIGAAAGDYDLLGKIKLVLITNGSLVRREPVQKGLAHWGELGGEVWFKLDSATEAGIQRINGVHHALETVRCNLESVAHLCPTWLQTCLFAVDGHPPSLEERKAYLDLLVAFQNQDIPLSGVLLYGLARPSMQTEAPRLAALPSEWMEAFAAEIRKTGMDARLSI</sequence>
<dbReference type="AlphaFoldDB" id="A0A2W4R959"/>
<dbReference type="InterPro" id="IPR007197">
    <property type="entry name" value="rSAM"/>
</dbReference>
<comment type="caution">
    <text evidence="6">The sequence shown here is derived from an EMBL/GenBank/DDBJ whole genome shotgun (WGS) entry which is preliminary data.</text>
</comment>
<keyword evidence="2" id="KW-0949">S-adenosyl-L-methionine</keyword>